<dbReference type="Pfam" id="PF01471">
    <property type="entry name" value="PG_binding_1"/>
    <property type="match status" value="1"/>
</dbReference>
<proteinExistence type="predicted"/>
<feature type="domain" description="N-acetylmuramoyl-L-alanine amidase" evidence="2">
    <location>
        <begin position="32"/>
        <end position="188"/>
    </location>
</feature>
<dbReference type="SUPFAM" id="SSF47090">
    <property type="entry name" value="PGBD-like"/>
    <property type="match status" value="1"/>
</dbReference>
<evidence type="ECO:0000259" key="2">
    <source>
        <dbReference type="Pfam" id="PF01510"/>
    </source>
</evidence>
<dbReference type="Proteomes" id="UP001140817">
    <property type="component" value="Unassembled WGS sequence"/>
</dbReference>
<dbReference type="Gene3D" id="3.40.80.10">
    <property type="entry name" value="Peptidoglycan recognition protein-like"/>
    <property type="match status" value="1"/>
</dbReference>
<accession>A0A9X2M6X1</accession>
<dbReference type="InterPro" id="IPR036365">
    <property type="entry name" value="PGBD-like_sf"/>
</dbReference>
<dbReference type="InterPro" id="IPR002477">
    <property type="entry name" value="Peptidoglycan-bd-like"/>
</dbReference>
<protein>
    <submittedName>
        <fullName evidence="3">N-acetylmuramoyl-L-alanine amidase</fullName>
    </submittedName>
</protein>
<dbReference type="InterPro" id="IPR036366">
    <property type="entry name" value="PGBDSf"/>
</dbReference>
<dbReference type="EMBL" id="JANKBY010000004">
    <property type="protein sequence ID" value="MCR1821313.1"/>
    <property type="molecule type" value="Genomic_DNA"/>
</dbReference>
<reference evidence="3" key="1">
    <citation type="submission" date="2022-07" db="EMBL/GenBank/DDBJ databases">
        <title>Enhanced cultured diversity of the mouse gut microbiota enables custom-made synthetic communities.</title>
        <authorList>
            <person name="Afrizal A."/>
        </authorList>
    </citation>
    <scope>NUCLEOTIDE SEQUENCE</scope>
    <source>
        <strain evidence="3">DSM 29186</strain>
    </source>
</reference>
<evidence type="ECO:0000313" key="3">
    <source>
        <dbReference type="EMBL" id="MCR1821313.1"/>
    </source>
</evidence>
<keyword evidence="4" id="KW-1185">Reference proteome</keyword>
<organism evidence="3 4">
    <name type="scientific">Terrisporobacter muris</name>
    <dbReference type="NCBI Taxonomy" id="2963284"/>
    <lineage>
        <taxon>Bacteria</taxon>
        <taxon>Bacillati</taxon>
        <taxon>Bacillota</taxon>
        <taxon>Clostridia</taxon>
        <taxon>Peptostreptococcales</taxon>
        <taxon>Peptostreptococcaceae</taxon>
        <taxon>Terrisporobacter</taxon>
    </lineage>
</organism>
<evidence type="ECO:0000259" key="1">
    <source>
        <dbReference type="Pfam" id="PF01471"/>
    </source>
</evidence>
<feature type="domain" description="Peptidoglycan binding-like" evidence="1">
    <location>
        <begin position="289"/>
        <end position="343"/>
    </location>
</feature>
<evidence type="ECO:0000313" key="4">
    <source>
        <dbReference type="Proteomes" id="UP001140817"/>
    </source>
</evidence>
<dbReference type="AlphaFoldDB" id="A0A9X2M6X1"/>
<gene>
    <name evidence="3" type="ORF">NSA58_00805</name>
</gene>
<dbReference type="Gene3D" id="1.10.101.10">
    <property type="entry name" value="PGBD-like superfamily/PGBD"/>
    <property type="match status" value="1"/>
</dbReference>
<dbReference type="Pfam" id="PF01510">
    <property type="entry name" value="Amidase_2"/>
    <property type="match status" value="1"/>
</dbReference>
<dbReference type="InterPro" id="IPR002502">
    <property type="entry name" value="Amidase_domain"/>
</dbReference>
<sequence>MRKNSKFIELETQEEIKEYIKDLKYSRGISKLQVHHMGLPNYDCWEQDLKRWGDDACLNRTNSLDSYGKSTWGSGASDGHGHYIAQTFSIFPNGHITTGRHINSTPIGIKGWNTGAICIEIYGDFDRGKDVITKVQAQAVIMLFALLSEKIKVSVNDAHIRPHCWFTAGGTYLGGYYSAKSAKTCPGERFMGIGNTNKAFNTYFYPWIKQYLKDGSFPSKFGGKVEEPNKAPTPPKPSTPTVLPGKYIVRYLQSCLNQNYGCKLAIDGSFGPATQSAVNKNYLNKGDKGPHVIWLQKALVNRGFDLSVDGSFGPDTLKQLKAYQKSRKLTADGCGGKATHQAIIND</sequence>
<dbReference type="GO" id="GO:0008745">
    <property type="term" value="F:N-acetylmuramoyl-L-alanine amidase activity"/>
    <property type="evidence" value="ECO:0007669"/>
    <property type="project" value="InterPro"/>
</dbReference>
<comment type="caution">
    <text evidence="3">The sequence shown here is derived from an EMBL/GenBank/DDBJ whole genome shotgun (WGS) entry which is preliminary data.</text>
</comment>
<dbReference type="SUPFAM" id="SSF55846">
    <property type="entry name" value="N-acetylmuramoyl-L-alanine amidase-like"/>
    <property type="match status" value="1"/>
</dbReference>
<dbReference type="InterPro" id="IPR036505">
    <property type="entry name" value="Amidase/PGRP_sf"/>
</dbReference>
<dbReference type="GO" id="GO:0009253">
    <property type="term" value="P:peptidoglycan catabolic process"/>
    <property type="evidence" value="ECO:0007669"/>
    <property type="project" value="InterPro"/>
</dbReference>
<dbReference type="RefSeq" id="WP_257559967.1">
    <property type="nucleotide sequence ID" value="NZ_JANKBY010000004.1"/>
</dbReference>
<name>A0A9X2M6X1_9FIRM</name>